<name>A0A2A4T7Q2_9DELT</name>
<reference evidence="3" key="1">
    <citation type="submission" date="2017-08" db="EMBL/GenBank/DDBJ databases">
        <title>A dynamic microbial community with high functional redundancy inhabits the cold, oxic subseafloor aquifer.</title>
        <authorList>
            <person name="Tully B.J."/>
            <person name="Wheat C.G."/>
            <person name="Glazer B.T."/>
            <person name="Huber J.A."/>
        </authorList>
    </citation>
    <scope>NUCLEOTIDE SEQUENCE [LARGE SCALE GENOMIC DNA]</scope>
</reference>
<dbReference type="AlphaFoldDB" id="A0A2A4T7Q2"/>
<evidence type="ECO:0000313" key="3">
    <source>
        <dbReference type="Proteomes" id="UP000218113"/>
    </source>
</evidence>
<dbReference type="Proteomes" id="UP000218113">
    <property type="component" value="Unassembled WGS sequence"/>
</dbReference>
<evidence type="ECO:0000259" key="1">
    <source>
        <dbReference type="Pfam" id="PF05050"/>
    </source>
</evidence>
<dbReference type="PANTHER" id="PTHR34203">
    <property type="entry name" value="METHYLTRANSFERASE, FKBM FAMILY PROTEIN"/>
    <property type="match status" value="1"/>
</dbReference>
<dbReference type="Gene3D" id="3.40.50.150">
    <property type="entry name" value="Vaccinia Virus protein VP39"/>
    <property type="match status" value="1"/>
</dbReference>
<dbReference type="InterPro" id="IPR006342">
    <property type="entry name" value="FkbM_mtfrase"/>
</dbReference>
<comment type="caution">
    <text evidence="2">The sequence shown here is derived from an EMBL/GenBank/DDBJ whole genome shotgun (WGS) entry which is preliminary data.</text>
</comment>
<dbReference type="PANTHER" id="PTHR34203:SF15">
    <property type="entry name" value="SLL1173 PROTEIN"/>
    <property type="match status" value="1"/>
</dbReference>
<dbReference type="Pfam" id="PF05050">
    <property type="entry name" value="Methyltransf_21"/>
    <property type="match status" value="1"/>
</dbReference>
<dbReference type="NCBIfam" id="TIGR01444">
    <property type="entry name" value="fkbM_fam"/>
    <property type="match status" value="1"/>
</dbReference>
<evidence type="ECO:0000313" key="2">
    <source>
        <dbReference type="EMBL" id="PCI29371.1"/>
    </source>
</evidence>
<dbReference type="EMBL" id="NVSR01000015">
    <property type="protein sequence ID" value="PCI29371.1"/>
    <property type="molecule type" value="Genomic_DNA"/>
</dbReference>
<gene>
    <name evidence="2" type="ORF">COB67_04250</name>
</gene>
<accession>A0A2A4T7Q2</accession>
<feature type="domain" description="Methyltransferase FkbM" evidence="1">
    <location>
        <begin position="121"/>
        <end position="285"/>
    </location>
</feature>
<proteinExistence type="predicted"/>
<protein>
    <recommendedName>
        <fullName evidence="1">Methyltransferase FkbM domain-containing protein</fullName>
    </recommendedName>
</protein>
<sequence length="347" mass="40095">MCQFVDQNSGKKIKILFCLFDSFTHSLERSTMLKNISKFVDHCGRYGTPAMLKYAKNRLIFHWHRDIAKKQYWEKDIHNYRMKLDLYDLGISRALMFFGSREEDHKYVLEQVLKPGMTVLDLGANIGYYALMECKLVGPKGFVYAIEPHPTNFAMLKENIKLNKMENRVEMHQMGGSDKTSVECLYGSNKSNLHTFCLGEGGSEGLNMIEVSTMTVPDFCKGKKKIDLIRMDIEGFEVEVFRGMLDALDDSEFNPSILFETHKPKYKDPEHSMRDVLTKMFEKGYYPKIIISDELPRAKFKENGYTPAHTIPTDGLTRGFYYDMPEDDAIRFICDIGSVRGVLLVRR</sequence>
<dbReference type="InterPro" id="IPR052514">
    <property type="entry name" value="SAM-dependent_MTase"/>
</dbReference>
<organism evidence="2 3">
    <name type="scientific">SAR324 cluster bacterium</name>
    <dbReference type="NCBI Taxonomy" id="2024889"/>
    <lineage>
        <taxon>Bacteria</taxon>
        <taxon>Deltaproteobacteria</taxon>
        <taxon>SAR324 cluster</taxon>
    </lineage>
</organism>
<dbReference type="InterPro" id="IPR029063">
    <property type="entry name" value="SAM-dependent_MTases_sf"/>
</dbReference>
<dbReference type="SUPFAM" id="SSF53335">
    <property type="entry name" value="S-adenosyl-L-methionine-dependent methyltransferases"/>
    <property type="match status" value="1"/>
</dbReference>